<protein>
    <submittedName>
        <fullName evidence="2">Helix-turn-helix transcriptional regulator</fullName>
    </submittedName>
</protein>
<evidence type="ECO:0000313" key="2">
    <source>
        <dbReference type="EMBL" id="NKZ23479.1"/>
    </source>
</evidence>
<feature type="domain" description="HTH cro/C1-type" evidence="1">
    <location>
        <begin position="4"/>
        <end position="58"/>
    </location>
</feature>
<dbReference type="Gene3D" id="1.10.260.40">
    <property type="entry name" value="lambda repressor-like DNA-binding domains"/>
    <property type="match status" value="1"/>
</dbReference>
<dbReference type="Proteomes" id="UP000549765">
    <property type="component" value="Unassembled WGS sequence"/>
</dbReference>
<dbReference type="InterPro" id="IPR010982">
    <property type="entry name" value="Lambda_DNA-bd_dom_sf"/>
</dbReference>
<dbReference type="Pfam" id="PF01381">
    <property type="entry name" value="HTH_3"/>
    <property type="match status" value="1"/>
</dbReference>
<dbReference type="GO" id="GO:0003677">
    <property type="term" value="F:DNA binding"/>
    <property type="evidence" value="ECO:0007669"/>
    <property type="project" value="InterPro"/>
</dbReference>
<dbReference type="CDD" id="cd00093">
    <property type="entry name" value="HTH_XRE"/>
    <property type="match status" value="1"/>
</dbReference>
<gene>
    <name evidence="2" type="ORF">HF964_01470</name>
</gene>
<dbReference type="RefSeq" id="WP_168721272.1">
    <property type="nucleotide sequence ID" value="NZ_JAAXPN010000001.1"/>
</dbReference>
<reference evidence="2 3" key="1">
    <citation type="submission" date="2020-04" db="EMBL/GenBank/DDBJ databases">
        <title>MicrobeNet Type strains.</title>
        <authorList>
            <person name="Nicholson A.C."/>
        </authorList>
    </citation>
    <scope>NUCLEOTIDE SEQUENCE [LARGE SCALE GENOMIC DNA]</scope>
    <source>
        <strain evidence="2 3">CCUG 61472</strain>
    </source>
</reference>
<comment type="caution">
    <text evidence="2">The sequence shown here is derived from an EMBL/GenBank/DDBJ whole genome shotgun (WGS) entry which is preliminary data.</text>
</comment>
<dbReference type="SUPFAM" id="SSF47413">
    <property type="entry name" value="lambda repressor-like DNA-binding domains"/>
    <property type="match status" value="1"/>
</dbReference>
<dbReference type="SMART" id="SM00530">
    <property type="entry name" value="HTH_XRE"/>
    <property type="match status" value="1"/>
</dbReference>
<dbReference type="InterPro" id="IPR001387">
    <property type="entry name" value="Cro/C1-type_HTH"/>
</dbReference>
<evidence type="ECO:0000259" key="1">
    <source>
        <dbReference type="PROSITE" id="PS50943"/>
    </source>
</evidence>
<proteinExistence type="predicted"/>
<dbReference type="AlphaFoldDB" id="A0A7X6S1Y5"/>
<evidence type="ECO:0000313" key="3">
    <source>
        <dbReference type="Proteomes" id="UP000549765"/>
    </source>
</evidence>
<sequence>MNRLKELRRERGLTLKKLSEQIGIPVPTLSNYENSNRETKADTWLRFAEFFEVDVPYLQGLPLTRWLYCPHCGKRQHFENDLENLQGIVRCENCKESFRYSISFMYESEKM</sequence>
<name>A0A7X6S1Y5_9LACO</name>
<dbReference type="EMBL" id="JAAXPN010000001">
    <property type="protein sequence ID" value="NKZ23479.1"/>
    <property type="molecule type" value="Genomic_DNA"/>
</dbReference>
<accession>A0A7X6S1Y5</accession>
<organism evidence="2 3">
    <name type="scientific">Periweissella fabalis</name>
    <dbReference type="NCBI Taxonomy" id="1070421"/>
    <lineage>
        <taxon>Bacteria</taxon>
        <taxon>Bacillati</taxon>
        <taxon>Bacillota</taxon>
        <taxon>Bacilli</taxon>
        <taxon>Lactobacillales</taxon>
        <taxon>Lactobacillaceae</taxon>
        <taxon>Periweissella</taxon>
    </lineage>
</organism>
<dbReference type="PROSITE" id="PS50943">
    <property type="entry name" value="HTH_CROC1"/>
    <property type="match status" value="1"/>
</dbReference>
<keyword evidence="3" id="KW-1185">Reference proteome</keyword>